<sequence length="122" mass="12495">MDESAGGDASVEVRRWQWFVAPAAALLALAWYAGFVAGYVALVAAQTRSGEPLGALIAEGLPLLPPIAGAVLGARIARGRRLLLIVCHAAIGALLALAVVTVLLYGIVAFLAAVFHHPTTAG</sequence>
<reference evidence="2" key="1">
    <citation type="submission" date="2020-08" db="EMBL/GenBank/DDBJ databases">
        <title>Whole genome shotgun sequence of Actinocatenispora sera NBRC 101916.</title>
        <authorList>
            <person name="Komaki H."/>
            <person name="Tamura T."/>
        </authorList>
    </citation>
    <scope>NUCLEOTIDE SEQUENCE</scope>
    <source>
        <strain evidence="2">NBRC 101916</strain>
    </source>
</reference>
<dbReference type="RefSeq" id="WP_030448975.1">
    <property type="nucleotide sequence ID" value="NZ_AP023354.1"/>
</dbReference>
<name>A0A810L510_9ACTN</name>
<evidence type="ECO:0000313" key="3">
    <source>
        <dbReference type="Proteomes" id="UP000680750"/>
    </source>
</evidence>
<dbReference type="AlphaFoldDB" id="A0A810L510"/>
<protein>
    <submittedName>
        <fullName evidence="2">Uncharacterized protein</fullName>
    </submittedName>
</protein>
<evidence type="ECO:0000256" key="1">
    <source>
        <dbReference type="SAM" id="Phobius"/>
    </source>
</evidence>
<dbReference type="Proteomes" id="UP000680750">
    <property type="component" value="Chromosome"/>
</dbReference>
<dbReference type="KEGG" id="aser:Asera_33160"/>
<keyword evidence="1" id="KW-1133">Transmembrane helix</keyword>
<dbReference type="EMBL" id="AP023354">
    <property type="protein sequence ID" value="BCJ29208.1"/>
    <property type="molecule type" value="Genomic_DNA"/>
</dbReference>
<organism evidence="2 3">
    <name type="scientific">Actinocatenispora sera</name>
    <dbReference type="NCBI Taxonomy" id="390989"/>
    <lineage>
        <taxon>Bacteria</taxon>
        <taxon>Bacillati</taxon>
        <taxon>Actinomycetota</taxon>
        <taxon>Actinomycetes</taxon>
        <taxon>Micromonosporales</taxon>
        <taxon>Micromonosporaceae</taxon>
        <taxon>Actinocatenispora</taxon>
    </lineage>
</organism>
<evidence type="ECO:0000313" key="2">
    <source>
        <dbReference type="EMBL" id="BCJ29208.1"/>
    </source>
</evidence>
<gene>
    <name evidence="2" type="ORF">Asera_33160</name>
</gene>
<accession>A0A810L510</accession>
<feature type="transmembrane region" description="Helical" evidence="1">
    <location>
        <begin position="82"/>
        <end position="115"/>
    </location>
</feature>
<keyword evidence="3" id="KW-1185">Reference proteome</keyword>
<feature type="transmembrane region" description="Helical" evidence="1">
    <location>
        <begin position="20"/>
        <end position="42"/>
    </location>
</feature>
<proteinExistence type="predicted"/>
<keyword evidence="1" id="KW-0812">Transmembrane</keyword>
<keyword evidence="1" id="KW-0472">Membrane</keyword>